<protein>
    <submittedName>
        <fullName evidence="1">Capsid protein</fullName>
    </submittedName>
</protein>
<evidence type="ECO:0000313" key="1">
    <source>
        <dbReference type="EMBL" id="DAD75165.1"/>
    </source>
</evidence>
<organism evidence="1">
    <name type="scientific">Siphoviridae sp. ctvGX2</name>
    <dbReference type="NCBI Taxonomy" id="2826512"/>
    <lineage>
        <taxon>Viruses</taxon>
        <taxon>Duplodnaviria</taxon>
        <taxon>Heunggongvirae</taxon>
        <taxon>Uroviricota</taxon>
        <taxon>Caudoviricetes</taxon>
    </lineage>
</organism>
<dbReference type="InterPro" id="IPR053738">
    <property type="entry name" value="Lambda_capsid_assembly"/>
</dbReference>
<reference evidence="1" key="1">
    <citation type="journal article" date="2021" name="Proc. Natl. Acad. Sci. U.S.A.">
        <title>A Catalog of Tens of Thousands of Viruses from Human Metagenomes Reveals Hidden Associations with Chronic Diseases.</title>
        <authorList>
            <person name="Tisza M.J."/>
            <person name="Buck C.B."/>
        </authorList>
    </citation>
    <scope>NUCLEOTIDE SEQUENCE</scope>
    <source>
        <strain evidence="1">CtvGX2</strain>
    </source>
</reference>
<dbReference type="Pfam" id="PF25209">
    <property type="entry name" value="Phage_capsid_4"/>
    <property type="match status" value="1"/>
</dbReference>
<name>A0A8S5LYP2_9CAUD</name>
<sequence>MPRLDKQLTAEQIHLLLANPQVIARRIADIADMRFVADYLLSGRYNATGGGVFYETGEPVFAADQPQAVAPGAEYPKTILSSGDIAAAKTVKWGIESDVTDEKIARQGIDVVNKALARLTNTVIRHVDTVAWATIASRVTSTAAAATQWTAPGAIVETLLTVQAQRQALGTGLNLSTVVLAPAQYAKVIGMLVDKGALPREAANPVLDGTLPVNAYGLEWVTSPYVTGADPWLLDREQLGGMADEKLDSPGYTSANGTTIEVMSNRHKDDKYELRARRVTVPVVVEPLAGVKITGTGL</sequence>
<accession>A0A8S5LYP2</accession>
<dbReference type="Gene3D" id="3.90.1690.10">
    <property type="entry name" value="phage-related protein like domain"/>
    <property type="match status" value="1"/>
</dbReference>
<proteinExistence type="predicted"/>
<dbReference type="EMBL" id="BK014776">
    <property type="protein sequence ID" value="DAD75165.1"/>
    <property type="molecule type" value="Genomic_DNA"/>
</dbReference>